<dbReference type="Gene3D" id="1.10.30.50">
    <property type="match status" value="1"/>
</dbReference>
<organism evidence="2 3">
    <name type="scientific">Nakamurella aerolata</name>
    <dbReference type="NCBI Taxonomy" id="1656892"/>
    <lineage>
        <taxon>Bacteria</taxon>
        <taxon>Bacillati</taxon>
        <taxon>Actinomycetota</taxon>
        <taxon>Actinomycetes</taxon>
        <taxon>Nakamurellales</taxon>
        <taxon>Nakamurellaceae</taxon>
        <taxon>Nakamurella</taxon>
    </lineage>
</organism>
<accession>A0A849ABC0</accession>
<feature type="domain" description="HNH nuclease" evidence="1">
    <location>
        <begin position="6"/>
        <end position="59"/>
    </location>
</feature>
<comment type="caution">
    <text evidence="2">The sequence shown here is derived from an EMBL/GenBank/DDBJ whole genome shotgun (WGS) entry which is preliminary data.</text>
</comment>
<dbReference type="InterPro" id="IPR052892">
    <property type="entry name" value="NA-targeting_endonuclease"/>
</dbReference>
<dbReference type="SMART" id="SM00507">
    <property type="entry name" value="HNHc"/>
    <property type="match status" value="1"/>
</dbReference>
<gene>
    <name evidence="2" type="ORF">HKD39_12095</name>
</gene>
<evidence type="ECO:0000313" key="2">
    <source>
        <dbReference type="EMBL" id="NNG36438.1"/>
    </source>
</evidence>
<evidence type="ECO:0000313" key="3">
    <source>
        <dbReference type="Proteomes" id="UP000562984"/>
    </source>
</evidence>
<dbReference type="PANTHER" id="PTHR33877:SF2">
    <property type="entry name" value="OS07G0170200 PROTEIN"/>
    <property type="match status" value="1"/>
</dbReference>
<proteinExistence type="predicted"/>
<name>A0A849ABC0_9ACTN</name>
<keyword evidence="3" id="KW-1185">Reference proteome</keyword>
<dbReference type="InterPro" id="IPR029471">
    <property type="entry name" value="HNH_5"/>
</dbReference>
<dbReference type="CDD" id="cd00085">
    <property type="entry name" value="HNHc"/>
    <property type="match status" value="1"/>
</dbReference>
<protein>
    <submittedName>
        <fullName evidence="2">HNH endonuclease</fullName>
    </submittedName>
</protein>
<dbReference type="InterPro" id="IPR003615">
    <property type="entry name" value="HNH_nuc"/>
</dbReference>
<evidence type="ECO:0000259" key="1">
    <source>
        <dbReference type="SMART" id="SM00507"/>
    </source>
</evidence>
<dbReference type="RefSeq" id="WP_171200123.1">
    <property type="nucleotide sequence ID" value="NZ_JABEND010000006.1"/>
</dbReference>
<keyword evidence="2" id="KW-0540">Nuclease</keyword>
<keyword evidence="2" id="KW-0255">Endonuclease</keyword>
<dbReference type="Pfam" id="PF14279">
    <property type="entry name" value="HNH_5"/>
    <property type="match status" value="1"/>
</dbReference>
<dbReference type="AlphaFoldDB" id="A0A849ABC0"/>
<dbReference type="Proteomes" id="UP000562984">
    <property type="component" value="Unassembled WGS sequence"/>
</dbReference>
<dbReference type="GO" id="GO:0004519">
    <property type="term" value="F:endonuclease activity"/>
    <property type="evidence" value="ECO:0007669"/>
    <property type="project" value="UniProtKB-KW"/>
</dbReference>
<dbReference type="EMBL" id="JABEND010000006">
    <property type="protein sequence ID" value="NNG36438.1"/>
    <property type="molecule type" value="Genomic_DNA"/>
</dbReference>
<sequence length="114" mass="12818">MRQQQRLERAVASQHGRCLWCGRPFGELIAATTDHLVPRAKGGPSIAENEVAACRRCNARRGHQGPAQWAEQARELYGTAPEVRKLLLRLADRLDDVGGSRRARTYLDAQLRRC</sequence>
<keyword evidence="2" id="KW-0378">Hydrolase</keyword>
<reference evidence="2 3" key="1">
    <citation type="submission" date="2020-05" db="EMBL/GenBank/DDBJ databases">
        <title>Nakamurella sp. DB0629 isolated from air conditioner.</title>
        <authorList>
            <person name="Kim D.H."/>
            <person name="Kim D.-U."/>
        </authorList>
    </citation>
    <scope>NUCLEOTIDE SEQUENCE [LARGE SCALE GENOMIC DNA]</scope>
    <source>
        <strain evidence="2 3">DB0629</strain>
    </source>
</reference>
<dbReference type="PANTHER" id="PTHR33877">
    <property type="entry name" value="SLL1193 PROTEIN"/>
    <property type="match status" value="1"/>
</dbReference>